<evidence type="ECO:0000256" key="7">
    <source>
        <dbReference type="ARBA" id="ARBA00023170"/>
    </source>
</evidence>
<dbReference type="Pfam" id="PF00105">
    <property type="entry name" value="zf-C4"/>
    <property type="match status" value="1"/>
</dbReference>
<keyword evidence="3" id="KW-0862">Zinc</keyword>
<sequence length="79" mass="9059">MLKSSDTAKFNRLVCKGFFKRTVQNKRVYTCVSGTGGCPMTKEQRNRCQYCRFQKCLNQGMVLEGIIVLDISWANNQSK</sequence>
<evidence type="ECO:0000313" key="11">
    <source>
        <dbReference type="Proteomes" id="UP000274131"/>
    </source>
</evidence>
<dbReference type="InterPro" id="IPR050200">
    <property type="entry name" value="Nuclear_hormone_rcpt_NR3"/>
</dbReference>
<dbReference type="PROSITE" id="PS51030">
    <property type="entry name" value="NUCLEAR_REC_DBD_2"/>
    <property type="match status" value="1"/>
</dbReference>
<dbReference type="InterPro" id="IPR001628">
    <property type="entry name" value="Znf_hrmn_rcpt"/>
</dbReference>
<evidence type="ECO:0000256" key="1">
    <source>
        <dbReference type="ARBA" id="ARBA00022723"/>
    </source>
</evidence>
<gene>
    <name evidence="10" type="ORF">EVEC_LOCUS12383</name>
</gene>
<dbReference type="InterPro" id="IPR013088">
    <property type="entry name" value="Znf_NHR/GATA"/>
</dbReference>
<keyword evidence="4" id="KW-0805">Transcription regulation</keyword>
<dbReference type="PRINTS" id="PR00047">
    <property type="entry name" value="STROIDFINGER"/>
</dbReference>
<dbReference type="GO" id="GO:0043565">
    <property type="term" value="F:sequence-specific DNA binding"/>
    <property type="evidence" value="ECO:0007669"/>
    <property type="project" value="InterPro"/>
</dbReference>
<keyword evidence="5" id="KW-0238">DNA-binding</keyword>
<dbReference type="Proteomes" id="UP000274131">
    <property type="component" value="Unassembled WGS sequence"/>
</dbReference>
<dbReference type="STRING" id="51028.A0A0N4VQD7"/>
<dbReference type="PANTHER" id="PTHR48092">
    <property type="entry name" value="KNIRPS-RELATED PROTEIN-RELATED"/>
    <property type="match status" value="1"/>
</dbReference>
<reference evidence="10 11" key="2">
    <citation type="submission" date="2018-10" db="EMBL/GenBank/DDBJ databases">
        <authorList>
            <consortium name="Pathogen Informatics"/>
        </authorList>
    </citation>
    <scope>NUCLEOTIDE SEQUENCE [LARGE SCALE GENOMIC DNA]</scope>
</reference>
<keyword evidence="6" id="KW-0804">Transcription</keyword>
<dbReference type="OrthoDB" id="6355676at2759"/>
<feature type="domain" description="Nuclear receptor" evidence="9">
    <location>
        <begin position="15"/>
        <end position="68"/>
    </location>
</feature>
<proteinExistence type="predicted"/>
<evidence type="ECO:0000313" key="10">
    <source>
        <dbReference type="EMBL" id="VDD97632.1"/>
    </source>
</evidence>
<dbReference type="GO" id="GO:0008270">
    <property type="term" value="F:zinc ion binding"/>
    <property type="evidence" value="ECO:0007669"/>
    <property type="project" value="UniProtKB-KW"/>
</dbReference>
<evidence type="ECO:0000256" key="2">
    <source>
        <dbReference type="ARBA" id="ARBA00022771"/>
    </source>
</evidence>
<keyword evidence="7" id="KW-0675">Receptor</keyword>
<dbReference type="Gene3D" id="3.30.50.10">
    <property type="entry name" value="Erythroid Transcription Factor GATA-1, subunit A"/>
    <property type="match status" value="1"/>
</dbReference>
<evidence type="ECO:0000259" key="9">
    <source>
        <dbReference type="PROSITE" id="PS51030"/>
    </source>
</evidence>
<evidence type="ECO:0000256" key="8">
    <source>
        <dbReference type="ARBA" id="ARBA00023242"/>
    </source>
</evidence>
<dbReference type="SUPFAM" id="SSF57716">
    <property type="entry name" value="Glucocorticoid receptor-like (DNA-binding domain)"/>
    <property type="match status" value="1"/>
</dbReference>
<keyword evidence="11" id="KW-1185">Reference proteome</keyword>
<dbReference type="GO" id="GO:0003700">
    <property type="term" value="F:DNA-binding transcription factor activity"/>
    <property type="evidence" value="ECO:0007669"/>
    <property type="project" value="InterPro"/>
</dbReference>
<keyword evidence="2" id="KW-0863">Zinc-finger</keyword>
<dbReference type="WBParaSite" id="EVEC_0001323601-mRNA-1">
    <property type="protein sequence ID" value="EVEC_0001323601-mRNA-1"/>
    <property type="gene ID" value="EVEC_0001323601"/>
</dbReference>
<evidence type="ECO:0000256" key="4">
    <source>
        <dbReference type="ARBA" id="ARBA00023015"/>
    </source>
</evidence>
<organism evidence="12">
    <name type="scientific">Enterobius vermicularis</name>
    <name type="common">Human pinworm</name>
    <dbReference type="NCBI Taxonomy" id="51028"/>
    <lineage>
        <taxon>Eukaryota</taxon>
        <taxon>Metazoa</taxon>
        <taxon>Ecdysozoa</taxon>
        <taxon>Nematoda</taxon>
        <taxon>Chromadorea</taxon>
        <taxon>Rhabditida</taxon>
        <taxon>Spirurina</taxon>
        <taxon>Oxyuridomorpha</taxon>
        <taxon>Oxyuroidea</taxon>
        <taxon>Oxyuridae</taxon>
        <taxon>Enterobius</taxon>
    </lineage>
</organism>
<accession>A0A0N4VQD7</accession>
<dbReference type="EMBL" id="UXUI01014395">
    <property type="protein sequence ID" value="VDD97632.1"/>
    <property type="molecule type" value="Genomic_DNA"/>
</dbReference>
<name>A0A0N4VQD7_ENTVE</name>
<evidence type="ECO:0000256" key="5">
    <source>
        <dbReference type="ARBA" id="ARBA00023125"/>
    </source>
</evidence>
<evidence type="ECO:0000256" key="6">
    <source>
        <dbReference type="ARBA" id="ARBA00023163"/>
    </source>
</evidence>
<evidence type="ECO:0000313" key="12">
    <source>
        <dbReference type="WBParaSite" id="EVEC_0001323601-mRNA-1"/>
    </source>
</evidence>
<keyword evidence="1" id="KW-0479">Metal-binding</keyword>
<reference evidence="12" key="1">
    <citation type="submission" date="2017-02" db="UniProtKB">
        <authorList>
            <consortium name="WormBaseParasite"/>
        </authorList>
    </citation>
    <scope>IDENTIFICATION</scope>
</reference>
<evidence type="ECO:0000256" key="3">
    <source>
        <dbReference type="ARBA" id="ARBA00022833"/>
    </source>
</evidence>
<protein>
    <submittedName>
        <fullName evidence="12">Nuclear receptor domain-containing protein</fullName>
    </submittedName>
</protein>
<keyword evidence="8" id="KW-0539">Nucleus</keyword>
<dbReference type="AlphaFoldDB" id="A0A0N4VQD7"/>
<dbReference type="SMART" id="SM00399">
    <property type="entry name" value="ZnF_C4"/>
    <property type="match status" value="1"/>
</dbReference>